<comment type="caution">
    <text evidence="2">The sequence shown here is derived from an EMBL/GenBank/DDBJ whole genome shotgun (WGS) entry which is preliminary data.</text>
</comment>
<feature type="compositionally biased region" description="Basic and acidic residues" evidence="1">
    <location>
        <begin position="21"/>
        <end position="38"/>
    </location>
</feature>
<name>A0A4R2BHL2_9BACI</name>
<accession>A0A4R2BHL2</accession>
<dbReference type="EMBL" id="SLVV01000004">
    <property type="protein sequence ID" value="TCN26035.1"/>
    <property type="molecule type" value="Genomic_DNA"/>
</dbReference>
<feature type="region of interest" description="Disordered" evidence="1">
    <location>
        <begin position="1"/>
        <end position="53"/>
    </location>
</feature>
<protein>
    <submittedName>
        <fullName evidence="2">Uncharacterized protein</fullName>
    </submittedName>
</protein>
<evidence type="ECO:0000313" key="3">
    <source>
        <dbReference type="Proteomes" id="UP000295689"/>
    </source>
</evidence>
<gene>
    <name evidence="2" type="ORF">EV146_104142</name>
</gene>
<organism evidence="2 3">
    <name type="scientific">Mesobacillus foraminis</name>
    <dbReference type="NCBI Taxonomy" id="279826"/>
    <lineage>
        <taxon>Bacteria</taxon>
        <taxon>Bacillati</taxon>
        <taxon>Bacillota</taxon>
        <taxon>Bacilli</taxon>
        <taxon>Bacillales</taxon>
        <taxon>Bacillaceae</taxon>
        <taxon>Mesobacillus</taxon>
    </lineage>
</organism>
<reference evidence="2 3" key="1">
    <citation type="journal article" date="2015" name="Stand. Genomic Sci.">
        <title>Genomic Encyclopedia of Bacterial and Archaeal Type Strains, Phase III: the genomes of soil and plant-associated and newly described type strains.</title>
        <authorList>
            <person name="Whitman W.B."/>
            <person name="Woyke T."/>
            <person name="Klenk H.P."/>
            <person name="Zhou Y."/>
            <person name="Lilburn T.G."/>
            <person name="Beck B.J."/>
            <person name="De Vos P."/>
            <person name="Vandamme P."/>
            <person name="Eisen J.A."/>
            <person name="Garrity G."/>
            <person name="Hugenholtz P."/>
            <person name="Kyrpides N.C."/>
        </authorList>
    </citation>
    <scope>NUCLEOTIDE SEQUENCE [LARGE SCALE GENOMIC DNA]</scope>
    <source>
        <strain evidence="2 3">CV53</strain>
    </source>
</reference>
<dbReference type="Proteomes" id="UP000295689">
    <property type="component" value="Unassembled WGS sequence"/>
</dbReference>
<keyword evidence="3" id="KW-1185">Reference proteome</keyword>
<sequence>MREKEGHAQYEIPYSIWDTNTDEKHDQLISRARKEFGHRNNKIPADSLEKEQL</sequence>
<evidence type="ECO:0000256" key="1">
    <source>
        <dbReference type="SAM" id="MobiDB-lite"/>
    </source>
</evidence>
<evidence type="ECO:0000313" key="2">
    <source>
        <dbReference type="EMBL" id="TCN26035.1"/>
    </source>
</evidence>
<dbReference type="AlphaFoldDB" id="A0A4R2BHL2"/>
<proteinExistence type="predicted"/>